<dbReference type="STRING" id="1121428.DESHY_40054"/>
<name>K8DZI7_9FIRM</name>
<dbReference type="InterPro" id="IPR003772">
    <property type="entry name" value="YceD"/>
</dbReference>
<comment type="caution">
    <text evidence="1">The sequence shown here is derived from an EMBL/GenBank/DDBJ whole genome shotgun (WGS) entry which is preliminary data.</text>
</comment>
<sequence>MKINILKLKNAPGERLTFNFSKELAALELGGQVFRFVAPVSASGEVVNRRQLFHVKGETRATVRTGCTYCLEPFELSLHGRLDEVYARDGELSGSDAEIIGFDGDIINVEPEVIKSLVLEIPMRLACSPDCRGLCQRCGANLNVQTCDCQVEEIDPRLAILKNYINKF</sequence>
<evidence type="ECO:0008006" key="3">
    <source>
        <dbReference type="Google" id="ProtNLM"/>
    </source>
</evidence>
<dbReference type="OrthoDB" id="9790372at2"/>
<reference evidence="1 2" key="1">
    <citation type="journal article" date="2013" name="Genome Announc.">
        <title>Genome Sequence of the Sulfate-Reducing Bacterium Desulfotomaculum hydrothermale Lam5(T).</title>
        <authorList>
            <person name="Amin O."/>
            <person name="Fardeau M.L."/>
            <person name="Valette O."/>
            <person name="Hirschler-Rea A."/>
            <person name="Barbe V."/>
            <person name="Medigue C."/>
            <person name="Vacherie B."/>
            <person name="Ollivier B."/>
            <person name="Bertin P.N."/>
            <person name="Dolla A."/>
        </authorList>
    </citation>
    <scope>NUCLEOTIDE SEQUENCE [LARGE SCALE GENOMIC DNA]</scope>
    <source>
        <strain evidence="2">Lam5 / DSM 18033</strain>
    </source>
</reference>
<gene>
    <name evidence="1" type="ORF">DESHY_40054</name>
</gene>
<dbReference type="EMBL" id="CAOS01000011">
    <property type="protein sequence ID" value="CCO08504.1"/>
    <property type="molecule type" value="Genomic_DNA"/>
</dbReference>
<dbReference type="PANTHER" id="PTHR34374">
    <property type="entry name" value="LARGE RIBOSOMAL RNA SUBUNIT ACCUMULATION PROTEIN YCED HOMOLOG 1, CHLOROPLASTIC"/>
    <property type="match status" value="1"/>
</dbReference>
<keyword evidence="2" id="KW-1185">Reference proteome</keyword>
<dbReference type="eggNOG" id="COG1399">
    <property type="taxonomic scope" value="Bacteria"/>
</dbReference>
<evidence type="ECO:0000313" key="2">
    <source>
        <dbReference type="Proteomes" id="UP000009315"/>
    </source>
</evidence>
<proteinExistence type="predicted"/>
<dbReference type="PANTHER" id="PTHR34374:SF1">
    <property type="entry name" value="LARGE RIBOSOMAL RNA SUBUNIT ACCUMULATION PROTEIN YCED HOMOLOG 1, CHLOROPLASTIC"/>
    <property type="match status" value="1"/>
</dbReference>
<accession>K8DZI7</accession>
<organism evidence="1 2">
    <name type="scientific">Desulforamulus hydrothermalis Lam5 = DSM 18033</name>
    <dbReference type="NCBI Taxonomy" id="1121428"/>
    <lineage>
        <taxon>Bacteria</taxon>
        <taxon>Bacillati</taxon>
        <taxon>Bacillota</taxon>
        <taxon>Clostridia</taxon>
        <taxon>Eubacteriales</taxon>
        <taxon>Peptococcaceae</taxon>
        <taxon>Desulforamulus</taxon>
    </lineage>
</organism>
<protein>
    <recommendedName>
        <fullName evidence="3">DUF177 domain-containing protein</fullName>
    </recommendedName>
</protein>
<dbReference type="AlphaFoldDB" id="K8DZI7"/>
<dbReference type="RefSeq" id="WP_008411971.1">
    <property type="nucleotide sequence ID" value="NZ_CAOS01000011.1"/>
</dbReference>
<evidence type="ECO:0000313" key="1">
    <source>
        <dbReference type="EMBL" id="CCO08504.1"/>
    </source>
</evidence>
<dbReference type="Pfam" id="PF02620">
    <property type="entry name" value="YceD"/>
    <property type="match status" value="1"/>
</dbReference>
<dbReference type="Proteomes" id="UP000009315">
    <property type="component" value="Unassembled WGS sequence"/>
</dbReference>